<reference evidence="1 2" key="1">
    <citation type="submission" date="2021-06" db="EMBL/GenBank/DDBJ databases">
        <title>A haploid diamondback moth (Plutella xylostella L.) genome assembly resolves 31 chromosomes and identifies a diamide resistance mutation.</title>
        <authorList>
            <person name="Ward C.M."/>
            <person name="Perry K.D."/>
            <person name="Baker G."/>
            <person name="Powis K."/>
            <person name="Heckel D.G."/>
            <person name="Baxter S.W."/>
        </authorList>
    </citation>
    <scope>NUCLEOTIDE SEQUENCE [LARGE SCALE GENOMIC DNA]</scope>
    <source>
        <strain evidence="1 2">LV</strain>
        <tissue evidence="1">Single pupa</tissue>
    </source>
</reference>
<protein>
    <submittedName>
        <fullName evidence="1">Uncharacterized protein</fullName>
    </submittedName>
</protein>
<sequence length="245" mass="27702">MNNINSTFTKVDTSTCIDFDLLDAAAAAAASPDPAAMSADFTALQRLMYLIRQTGTSETQAKKMAAVLQALEEMAKIQKRLIYARLETQLATIEASDKDSKMNSSIVIPTVNGETDNVSKEVKLTRVNSEKNLLIENELKLIKSLPKLSARKYLIPFVSRVILSVRTLISLDPGYEDDLKVADQVFHKVVDLLEAEWIEYVRRKKVEDVYLPVMVDFLNEEALREANKMPLYDMDKFDDINYEIL</sequence>
<proteinExistence type="predicted"/>
<dbReference type="EMBL" id="JAHIBW010000019">
    <property type="protein sequence ID" value="KAG7301650.1"/>
    <property type="molecule type" value="Genomic_DNA"/>
</dbReference>
<organism evidence="1 2">
    <name type="scientific">Plutella xylostella</name>
    <name type="common">Diamondback moth</name>
    <name type="synonym">Plutella maculipennis</name>
    <dbReference type="NCBI Taxonomy" id="51655"/>
    <lineage>
        <taxon>Eukaryota</taxon>
        <taxon>Metazoa</taxon>
        <taxon>Ecdysozoa</taxon>
        <taxon>Arthropoda</taxon>
        <taxon>Hexapoda</taxon>
        <taxon>Insecta</taxon>
        <taxon>Pterygota</taxon>
        <taxon>Neoptera</taxon>
        <taxon>Endopterygota</taxon>
        <taxon>Lepidoptera</taxon>
        <taxon>Glossata</taxon>
        <taxon>Ditrysia</taxon>
        <taxon>Yponomeutoidea</taxon>
        <taxon>Plutellidae</taxon>
        <taxon>Plutella</taxon>
    </lineage>
</organism>
<comment type="caution">
    <text evidence="1">The sequence shown here is derived from an EMBL/GenBank/DDBJ whole genome shotgun (WGS) entry which is preliminary data.</text>
</comment>
<evidence type="ECO:0000313" key="2">
    <source>
        <dbReference type="Proteomes" id="UP000823941"/>
    </source>
</evidence>
<name>A0ABQ7QA70_PLUXY</name>
<keyword evidence="2" id="KW-1185">Reference proteome</keyword>
<gene>
    <name evidence="1" type="ORF">JYU34_014624</name>
</gene>
<dbReference type="Proteomes" id="UP000823941">
    <property type="component" value="Chromosome 19"/>
</dbReference>
<accession>A0ABQ7QA70</accession>
<evidence type="ECO:0000313" key="1">
    <source>
        <dbReference type="EMBL" id="KAG7301650.1"/>
    </source>
</evidence>